<dbReference type="GO" id="GO:0004672">
    <property type="term" value="F:protein kinase activity"/>
    <property type="evidence" value="ECO:0007669"/>
    <property type="project" value="InterPro"/>
</dbReference>
<comment type="catalytic activity">
    <reaction evidence="14">
        <text>GTP = 3',5'-cyclic GMP + diphosphate</text>
        <dbReference type="Rhea" id="RHEA:13665"/>
        <dbReference type="ChEBI" id="CHEBI:33019"/>
        <dbReference type="ChEBI" id="CHEBI:37565"/>
        <dbReference type="ChEBI" id="CHEBI:57746"/>
        <dbReference type="EC" id="4.6.1.2"/>
    </reaction>
</comment>
<dbReference type="InterPro" id="IPR001054">
    <property type="entry name" value="A/G_cyclase"/>
</dbReference>
<dbReference type="EMBL" id="NEDP02000216">
    <property type="protein sequence ID" value="OWF56303.1"/>
    <property type="molecule type" value="Genomic_DNA"/>
</dbReference>
<dbReference type="InterPro" id="IPR018297">
    <property type="entry name" value="A/G_cyclase_CS"/>
</dbReference>
<evidence type="ECO:0000259" key="19">
    <source>
        <dbReference type="PROSITE" id="PS50125"/>
    </source>
</evidence>
<feature type="compositionally biased region" description="Polar residues" evidence="15">
    <location>
        <begin position="842"/>
        <end position="861"/>
    </location>
</feature>
<evidence type="ECO:0000256" key="1">
    <source>
        <dbReference type="ARBA" id="ARBA00004479"/>
    </source>
</evidence>
<evidence type="ECO:0000256" key="12">
    <source>
        <dbReference type="ARBA" id="ARBA00023293"/>
    </source>
</evidence>
<dbReference type="PROSITE" id="PS00452">
    <property type="entry name" value="GUANYLATE_CYCLASE_1"/>
    <property type="match status" value="1"/>
</dbReference>
<feature type="domain" description="Protein kinase" evidence="18">
    <location>
        <begin position="280"/>
        <end position="582"/>
    </location>
</feature>
<reference evidence="20 21" key="1">
    <citation type="journal article" date="2017" name="Nat. Ecol. Evol.">
        <title>Scallop genome provides insights into evolution of bilaterian karyotype and development.</title>
        <authorList>
            <person name="Wang S."/>
            <person name="Zhang J."/>
            <person name="Jiao W."/>
            <person name="Li J."/>
            <person name="Xun X."/>
            <person name="Sun Y."/>
            <person name="Guo X."/>
            <person name="Huan P."/>
            <person name="Dong B."/>
            <person name="Zhang L."/>
            <person name="Hu X."/>
            <person name="Sun X."/>
            <person name="Wang J."/>
            <person name="Zhao C."/>
            <person name="Wang Y."/>
            <person name="Wang D."/>
            <person name="Huang X."/>
            <person name="Wang R."/>
            <person name="Lv J."/>
            <person name="Li Y."/>
            <person name="Zhang Z."/>
            <person name="Liu B."/>
            <person name="Lu W."/>
            <person name="Hui Y."/>
            <person name="Liang J."/>
            <person name="Zhou Z."/>
            <person name="Hou R."/>
            <person name="Li X."/>
            <person name="Liu Y."/>
            <person name="Li H."/>
            <person name="Ning X."/>
            <person name="Lin Y."/>
            <person name="Zhao L."/>
            <person name="Xing Q."/>
            <person name="Dou J."/>
            <person name="Li Y."/>
            <person name="Mao J."/>
            <person name="Guo H."/>
            <person name="Dou H."/>
            <person name="Li T."/>
            <person name="Mu C."/>
            <person name="Jiang W."/>
            <person name="Fu Q."/>
            <person name="Fu X."/>
            <person name="Miao Y."/>
            <person name="Liu J."/>
            <person name="Yu Q."/>
            <person name="Li R."/>
            <person name="Liao H."/>
            <person name="Li X."/>
            <person name="Kong Y."/>
            <person name="Jiang Z."/>
            <person name="Chourrout D."/>
            <person name="Li R."/>
            <person name="Bao Z."/>
        </authorList>
    </citation>
    <scope>NUCLEOTIDE SEQUENCE [LARGE SCALE GENOMIC DNA]</scope>
    <source>
        <strain evidence="20 21">PY_sf001</strain>
    </source>
</reference>
<dbReference type="Pfam" id="PF07701">
    <property type="entry name" value="HNOBA"/>
    <property type="match status" value="1"/>
</dbReference>
<keyword evidence="3 16" id="KW-0812">Transmembrane</keyword>
<evidence type="ECO:0000256" key="10">
    <source>
        <dbReference type="ARBA" id="ARBA00023180"/>
    </source>
</evidence>
<sequence length="942" mass="105080">MEERKRLIFCLLTLFFHQSLGWHSFGNTPYHCWPSSASSSNPSPITCSGVHIEWLEAPPTEVISSNAFNVTYALSLDSTFYTWAINNGYFGTAGGTGFTNATAAQTWCENTVCPDYTTATEINCCVHHVNVHSCPLDQTDNSLCGPWIPDDGAVFTHSQVLVGHVLVQNWTSYIPGLVQLGINSIIAHFKVADLHIVLEAKSTVKPKSECGNSACETEDGEDCETCPKDCGTCPLKDWQIGLIASIGIILLIVAICTVLYFQYQKRKLLWDESWILPYERIKEDAGLRGAFGSMVSMTCGSGQDMTGQSNNMAMSAMRKQVFAKTAIVDGRTVAVRNITKKDFSVTETIRWEVKSVRELDHQNICKFVGGCIEVPNVAIVSEYCPKGSISDVLLNDEIPLNWAFRFSFAADIARGMDYLHSKKIMHGRLKSSNCVVDDRWTVKISDYGLEEYRRQDKVLTEDDDDNEADEYYKTMRERVYKAPEVFGFDEYEATALIDMYAYSIILIEIATRNDPYEDEDPFDLPARWKPPLPDLSRENAEDADSACPCPKQYIQLIQDCWDDNASKRPSFENAKKALHVMNPNKMSPVDLMMAMMEKYSKNLEVIVADRTQDLILEKQKTDRLLYSMLPVTVADDLKYGRTIAAEQFEACTIYFSDIVGFTNISGGSTPMQVVALLNHLYITFDGIIDKYDVYKVETIGDAYMVVSGIPNRTVFHAREVSNMALDLVAACKVFEIPHRPNDPLRIRVGLHSGPACAGVVGLKMPRYCLFGDTVNTASRMESNGEAYKVHISQTTYQELKTCGGFKFDLRGTIPVKGKGDMQTWWLLARDENYEKIHGKLSSKPQVSNGKINGSTDSLNKSLGKSQDVKAAETNVNGLVKGEQVFTPVELPDATKTRKISNISTSNDSGYNEKPDDDPANVHEIIVQSCESLREVADTDAEP</sequence>
<feature type="compositionally biased region" description="Polar residues" evidence="15">
    <location>
        <begin position="899"/>
        <end position="909"/>
    </location>
</feature>
<keyword evidence="10" id="KW-0325">Glycoprotein</keyword>
<dbReference type="SUPFAM" id="SSF55073">
    <property type="entry name" value="Nucleotide cyclase"/>
    <property type="match status" value="1"/>
</dbReference>
<keyword evidence="4 17" id="KW-0732">Signal</keyword>
<evidence type="ECO:0000256" key="3">
    <source>
        <dbReference type="ARBA" id="ARBA00022692"/>
    </source>
</evidence>
<dbReference type="SUPFAM" id="SSF56112">
    <property type="entry name" value="Protein kinase-like (PK-like)"/>
    <property type="match status" value="1"/>
</dbReference>
<evidence type="ECO:0000256" key="14">
    <source>
        <dbReference type="RuleBase" id="RU003431"/>
    </source>
</evidence>
<dbReference type="GO" id="GO:0035556">
    <property type="term" value="P:intracellular signal transduction"/>
    <property type="evidence" value="ECO:0007669"/>
    <property type="project" value="InterPro"/>
</dbReference>
<organism evidence="20 21">
    <name type="scientific">Mizuhopecten yessoensis</name>
    <name type="common">Japanese scallop</name>
    <name type="synonym">Patinopecten yessoensis</name>
    <dbReference type="NCBI Taxonomy" id="6573"/>
    <lineage>
        <taxon>Eukaryota</taxon>
        <taxon>Metazoa</taxon>
        <taxon>Spiralia</taxon>
        <taxon>Lophotrochozoa</taxon>
        <taxon>Mollusca</taxon>
        <taxon>Bivalvia</taxon>
        <taxon>Autobranchia</taxon>
        <taxon>Pteriomorphia</taxon>
        <taxon>Pectinida</taxon>
        <taxon>Pectinoidea</taxon>
        <taxon>Pectinidae</taxon>
        <taxon>Mizuhopecten</taxon>
    </lineage>
</organism>
<dbReference type="InterPro" id="IPR050401">
    <property type="entry name" value="Cyclic_nucleotide_synthase"/>
</dbReference>
<comment type="similarity">
    <text evidence="13">Belongs to the adenylyl cyclase class-4/guanylyl cyclase family.</text>
</comment>
<keyword evidence="6 16" id="KW-1133">Transmembrane helix</keyword>
<evidence type="ECO:0000256" key="13">
    <source>
        <dbReference type="RuleBase" id="RU000405"/>
    </source>
</evidence>
<evidence type="ECO:0000256" key="9">
    <source>
        <dbReference type="ARBA" id="ARBA00023170"/>
    </source>
</evidence>
<evidence type="ECO:0000256" key="11">
    <source>
        <dbReference type="ARBA" id="ARBA00023239"/>
    </source>
</evidence>
<evidence type="ECO:0000256" key="4">
    <source>
        <dbReference type="ARBA" id="ARBA00022729"/>
    </source>
</evidence>
<dbReference type="EC" id="4.6.1.2" evidence="2 14"/>
<feature type="transmembrane region" description="Helical" evidence="16">
    <location>
        <begin position="238"/>
        <end position="261"/>
    </location>
</feature>
<dbReference type="OrthoDB" id="1890790at2759"/>
<dbReference type="SMART" id="SM00044">
    <property type="entry name" value="CYCc"/>
    <property type="match status" value="1"/>
</dbReference>
<dbReference type="PANTHER" id="PTHR11920:SF507">
    <property type="entry name" value="GUANYLATE CYCLASE"/>
    <property type="match status" value="1"/>
</dbReference>
<evidence type="ECO:0000256" key="6">
    <source>
        <dbReference type="ARBA" id="ARBA00022989"/>
    </source>
</evidence>
<protein>
    <recommendedName>
        <fullName evidence="2 14">Guanylate cyclase</fullName>
        <ecNumber evidence="2 14">4.6.1.2</ecNumber>
    </recommendedName>
</protein>
<evidence type="ECO:0000256" key="15">
    <source>
        <dbReference type="SAM" id="MobiDB-lite"/>
    </source>
</evidence>
<evidence type="ECO:0000313" key="21">
    <source>
        <dbReference type="Proteomes" id="UP000242188"/>
    </source>
</evidence>
<dbReference type="Pfam" id="PF00211">
    <property type="entry name" value="Guanylate_cyc"/>
    <property type="match status" value="1"/>
</dbReference>
<dbReference type="Gene3D" id="1.10.510.10">
    <property type="entry name" value="Transferase(Phosphotransferase) domain 1"/>
    <property type="match status" value="1"/>
</dbReference>
<dbReference type="GO" id="GO:0004016">
    <property type="term" value="F:adenylate cyclase activity"/>
    <property type="evidence" value="ECO:0007669"/>
    <property type="project" value="TreeGrafter"/>
</dbReference>
<evidence type="ECO:0000313" key="20">
    <source>
        <dbReference type="EMBL" id="OWF56303.1"/>
    </source>
</evidence>
<evidence type="ECO:0000256" key="16">
    <source>
        <dbReference type="SAM" id="Phobius"/>
    </source>
</evidence>
<feature type="domain" description="Guanylate cyclase" evidence="19">
    <location>
        <begin position="652"/>
        <end position="781"/>
    </location>
</feature>
<dbReference type="GO" id="GO:0005525">
    <property type="term" value="F:GTP binding"/>
    <property type="evidence" value="ECO:0007669"/>
    <property type="project" value="UniProtKB-KW"/>
</dbReference>
<keyword evidence="11 13" id="KW-0456">Lyase</keyword>
<dbReference type="InterPro" id="IPR011645">
    <property type="entry name" value="HNOB_dom_associated"/>
</dbReference>
<feature type="region of interest" description="Disordered" evidence="15">
    <location>
        <begin position="841"/>
        <end position="861"/>
    </location>
</feature>
<keyword evidence="12 14" id="KW-0141">cGMP biosynthesis</keyword>
<dbReference type="GO" id="GO:0001653">
    <property type="term" value="F:peptide receptor activity"/>
    <property type="evidence" value="ECO:0007669"/>
    <property type="project" value="TreeGrafter"/>
</dbReference>
<dbReference type="InterPro" id="IPR001245">
    <property type="entry name" value="Ser-Thr/Tyr_kinase_cat_dom"/>
</dbReference>
<dbReference type="AlphaFoldDB" id="A0A210R5I0"/>
<keyword evidence="21" id="KW-1185">Reference proteome</keyword>
<dbReference type="Proteomes" id="UP000242188">
    <property type="component" value="Unassembled WGS sequence"/>
</dbReference>
<proteinExistence type="inferred from homology"/>
<evidence type="ECO:0000256" key="8">
    <source>
        <dbReference type="ARBA" id="ARBA00023136"/>
    </source>
</evidence>
<keyword evidence="7" id="KW-0342">GTP-binding</keyword>
<dbReference type="GO" id="GO:0007168">
    <property type="term" value="P:receptor guanylyl cyclase signaling pathway"/>
    <property type="evidence" value="ECO:0007669"/>
    <property type="project" value="TreeGrafter"/>
</dbReference>
<keyword evidence="5" id="KW-0547">Nucleotide-binding</keyword>
<dbReference type="CDD" id="cd07302">
    <property type="entry name" value="CHD"/>
    <property type="match status" value="1"/>
</dbReference>
<gene>
    <name evidence="20" type="ORF">KP79_PYT08260</name>
</gene>
<dbReference type="GO" id="GO:0005886">
    <property type="term" value="C:plasma membrane"/>
    <property type="evidence" value="ECO:0007669"/>
    <property type="project" value="TreeGrafter"/>
</dbReference>
<evidence type="ECO:0000256" key="7">
    <source>
        <dbReference type="ARBA" id="ARBA00023134"/>
    </source>
</evidence>
<dbReference type="PROSITE" id="PS50011">
    <property type="entry name" value="PROTEIN_KINASE_DOM"/>
    <property type="match status" value="1"/>
</dbReference>
<comment type="caution">
    <text evidence="20">The sequence shown here is derived from an EMBL/GenBank/DDBJ whole genome shotgun (WGS) entry which is preliminary data.</text>
</comment>
<dbReference type="PANTHER" id="PTHR11920">
    <property type="entry name" value="GUANYLYL CYCLASE"/>
    <property type="match status" value="1"/>
</dbReference>
<dbReference type="PROSITE" id="PS50125">
    <property type="entry name" value="GUANYLATE_CYCLASE_2"/>
    <property type="match status" value="1"/>
</dbReference>
<evidence type="ECO:0000259" key="18">
    <source>
        <dbReference type="PROSITE" id="PS50011"/>
    </source>
</evidence>
<dbReference type="Pfam" id="PF07714">
    <property type="entry name" value="PK_Tyr_Ser-Thr"/>
    <property type="match status" value="1"/>
</dbReference>
<comment type="subcellular location">
    <subcellularLocation>
        <location evidence="1">Membrane</location>
        <topology evidence="1">Single-pass type I membrane protein</topology>
    </subcellularLocation>
</comment>
<feature type="signal peptide" evidence="17">
    <location>
        <begin position="1"/>
        <end position="21"/>
    </location>
</feature>
<dbReference type="InterPro" id="IPR011009">
    <property type="entry name" value="Kinase-like_dom_sf"/>
</dbReference>
<dbReference type="GO" id="GO:0005524">
    <property type="term" value="F:ATP binding"/>
    <property type="evidence" value="ECO:0007669"/>
    <property type="project" value="InterPro"/>
</dbReference>
<evidence type="ECO:0000256" key="17">
    <source>
        <dbReference type="SAM" id="SignalP"/>
    </source>
</evidence>
<dbReference type="InterPro" id="IPR000719">
    <property type="entry name" value="Prot_kinase_dom"/>
</dbReference>
<evidence type="ECO:0000256" key="5">
    <source>
        <dbReference type="ARBA" id="ARBA00022741"/>
    </source>
</evidence>
<feature type="chain" id="PRO_5012871693" description="Guanylate cyclase" evidence="17">
    <location>
        <begin position="22"/>
        <end position="942"/>
    </location>
</feature>
<name>A0A210R5I0_MIZYE</name>
<dbReference type="InterPro" id="IPR029787">
    <property type="entry name" value="Nucleotide_cyclase"/>
</dbReference>
<feature type="region of interest" description="Disordered" evidence="15">
    <location>
        <begin position="896"/>
        <end position="919"/>
    </location>
</feature>
<keyword evidence="9 20" id="KW-0675">Receptor</keyword>
<evidence type="ECO:0000256" key="2">
    <source>
        <dbReference type="ARBA" id="ARBA00012202"/>
    </source>
</evidence>
<keyword evidence="8 16" id="KW-0472">Membrane</keyword>
<dbReference type="FunFam" id="3.30.70.1230:FF:000004">
    <property type="entry name" value="Guanylate cyclase"/>
    <property type="match status" value="1"/>
</dbReference>
<dbReference type="GO" id="GO:0004383">
    <property type="term" value="F:guanylate cyclase activity"/>
    <property type="evidence" value="ECO:0007669"/>
    <property type="project" value="UniProtKB-EC"/>
</dbReference>
<accession>A0A210R5I0</accession>
<dbReference type="Gene3D" id="3.30.70.1230">
    <property type="entry name" value="Nucleotide cyclase"/>
    <property type="match status" value="1"/>
</dbReference>